<keyword evidence="4" id="KW-0804">Transcription</keyword>
<dbReference type="PANTHER" id="PTHR30126:SF64">
    <property type="entry name" value="HTH-TYPE TRANSCRIPTIONAL REGULATOR CITR"/>
    <property type="match status" value="1"/>
</dbReference>
<reference evidence="6 7" key="1">
    <citation type="submission" date="2019-08" db="EMBL/GenBank/DDBJ databases">
        <title>In-depth cultivation of the pig gut microbiome towards novel bacterial diversity and tailored functional studies.</title>
        <authorList>
            <person name="Wylensek D."/>
            <person name="Hitch T.C.A."/>
            <person name="Clavel T."/>
        </authorList>
    </citation>
    <scope>NUCLEOTIDE SEQUENCE [LARGE SCALE GENOMIC DNA]</scope>
    <source>
        <strain evidence="6 7">Oil+RF-744-WCA-WT-11</strain>
    </source>
</reference>
<dbReference type="SUPFAM" id="SSF46785">
    <property type="entry name" value="Winged helix' DNA-binding domain"/>
    <property type="match status" value="1"/>
</dbReference>
<evidence type="ECO:0000256" key="3">
    <source>
        <dbReference type="ARBA" id="ARBA00023125"/>
    </source>
</evidence>
<dbReference type="InterPro" id="IPR005119">
    <property type="entry name" value="LysR_subst-bd"/>
</dbReference>
<feature type="domain" description="HTH lysR-type" evidence="5">
    <location>
        <begin position="1"/>
        <end position="58"/>
    </location>
</feature>
<dbReference type="GO" id="GO:0003700">
    <property type="term" value="F:DNA-binding transcription factor activity"/>
    <property type="evidence" value="ECO:0007669"/>
    <property type="project" value="InterPro"/>
</dbReference>
<proteinExistence type="inferred from homology"/>
<dbReference type="FunFam" id="1.10.10.10:FF:000001">
    <property type="entry name" value="LysR family transcriptional regulator"/>
    <property type="match status" value="1"/>
</dbReference>
<dbReference type="NCBIfam" id="NF040786">
    <property type="entry name" value="LysR_Sec_metab"/>
    <property type="match status" value="1"/>
</dbReference>
<dbReference type="Pfam" id="PF00126">
    <property type="entry name" value="HTH_1"/>
    <property type="match status" value="1"/>
</dbReference>
<dbReference type="Proteomes" id="UP000481852">
    <property type="component" value="Unassembled WGS sequence"/>
</dbReference>
<dbReference type="InterPro" id="IPR036388">
    <property type="entry name" value="WH-like_DNA-bd_sf"/>
</dbReference>
<comment type="caution">
    <text evidence="6">The sequence shown here is derived from an EMBL/GenBank/DDBJ whole genome shotgun (WGS) entry which is preliminary data.</text>
</comment>
<dbReference type="AlphaFoldDB" id="A0A6L5X8M0"/>
<sequence>MDMKQLRSFVEVARLRQFTEAANRVHLSQPAVSTQIRALERELGVDLLERTTKRVTLTEKGELFYSYALRMLELEQTALERLSDSMGQMITLGASTIPSSYLLPPILSGYRSENAGCFFRVLQSDSHTAVSQVLDGTVDFSVVGEVPDNSALTIREICRDQLLIVTPVNEHYMTLKHHTPSLQQLFQEPVILRESGSGTQKNFDRFLERHHIHKEDLHVAACANDLEAIRKMIVSGMGISMMSACSVRDLAGSGQVLVYQMHEDISRHFYIVWQKRRSLTDSERNFIGYLEKNVPR</sequence>
<dbReference type="EMBL" id="VULZ01000008">
    <property type="protein sequence ID" value="MSS15114.1"/>
    <property type="molecule type" value="Genomic_DNA"/>
</dbReference>
<dbReference type="PANTHER" id="PTHR30126">
    <property type="entry name" value="HTH-TYPE TRANSCRIPTIONAL REGULATOR"/>
    <property type="match status" value="1"/>
</dbReference>
<accession>A0A6L5X8M0</accession>
<protein>
    <submittedName>
        <fullName evidence="6">LysR family transcriptional regulator</fullName>
    </submittedName>
</protein>
<dbReference type="Gene3D" id="1.10.10.10">
    <property type="entry name" value="Winged helix-like DNA-binding domain superfamily/Winged helix DNA-binding domain"/>
    <property type="match status" value="1"/>
</dbReference>
<comment type="similarity">
    <text evidence="1">Belongs to the LysR transcriptional regulatory family.</text>
</comment>
<evidence type="ECO:0000313" key="6">
    <source>
        <dbReference type="EMBL" id="MSS15114.1"/>
    </source>
</evidence>
<dbReference type="SUPFAM" id="SSF53850">
    <property type="entry name" value="Periplasmic binding protein-like II"/>
    <property type="match status" value="1"/>
</dbReference>
<dbReference type="RefSeq" id="WP_154525625.1">
    <property type="nucleotide sequence ID" value="NZ_VULZ01000008.1"/>
</dbReference>
<dbReference type="Pfam" id="PF03466">
    <property type="entry name" value="LysR_substrate"/>
    <property type="match status" value="1"/>
</dbReference>
<dbReference type="PRINTS" id="PR00039">
    <property type="entry name" value="HTHLYSR"/>
</dbReference>
<dbReference type="InterPro" id="IPR036390">
    <property type="entry name" value="WH_DNA-bd_sf"/>
</dbReference>
<name>A0A6L5X8M0_9FIRM</name>
<evidence type="ECO:0000313" key="7">
    <source>
        <dbReference type="Proteomes" id="UP000481852"/>
    </source>
</evidence>
<keyword evidence="2" id="KW-0805">Transcription regulation</keyword>
<organism evidence="6 7">
    <name type="scientific">Porcincola intestinalis</name>
    <dbReference type="NCBI Taxonomy" id="2606632"/>
    <lineage>
        <taxon>Bacteria</taxon>
        <taxon>Bacillati</taxon>
        <taxon>Bacillota</taxon>
        <taxon>Clostridia</taxon>
        <taxon>Lachnospirales</taxon>
        <taxon>Lachnospiraceae</taxon>
        <taxon>Porcincola</taxon>
    </lineage>
</organism>
<dbReference type="GO" id="GO:0000976">
    <property type="term" value="F:transcription cis-regulatory region binding"/>
    <property type="evidence" value="ECO:0007669"/>
    <property type="project" value="TreeGrafter"/>
</dbReference>
<dbReference type="InterPro" id="IPR047788">
    <property type="entry name" value="LysR-like_Sec_metab"/>
</dbReference>
<dbReference type="Gene3D" id="3.40.190.290">
    <property type="match status" value="1"/>
</dbReference>
<dbReference type="InterPro" id="IPR000847">
    <property type="entry name" value="LysR_HTH_N"/>
</dbReference>
<evidence type="ECO:0000256" key="2">
    <source>
        <dbReference type="ARBA" id="ARBA00023015"/>
    </source>
</evidence>
<keyword evidence="3" id="KW-0238">DNA-binding</keyword>
<evidence type="ECO:0000256" key="4">
    <source>
        <dbReference type="ARBA" id="ARBA00023163"/>
    </source>
</evidence>
<evidence type="ECO:0000256" key="1">
    <source>
        <dbReference type="ARBA" id="ARBA00009437"/>
    </source>
</evidence>
<evidence type="ECO:0000259" key="5">
    <source>
        <dbReference type="PROSITE" id="PS50931"/>
    </source>
</evidence>
<keyword evidence="7" id="KW-1185">Reference proteome</keyword>
<gene>
    <name evidence="6" type="ORF">FYJ35_08710</name>
</gene>
<dbReference type="PROSITE" id="PS50931">
    <property type="entry name" value="HTH_LYSR"/>
    <property type="match status" value="1"/>
</dbReference>